<dbReference type="InterPro" id="IPR023352">
    <property type="entry name" value="MAPEG-like_dom_sf"/>
</dbReference>
<sequence>MPPELTVLALAGLLHIAHLALFSVTANAQVGMKQTMGPRDGGLGLTGIAGRAQRAEQNHIDGLTLFAVAVIVVTLGEATSPLTTTCAWVYLASRIAYIPVYAFGVPLIRSVVWGAGYLATMLMLVAALL</sequence>
<evidence type="ECO:0000313" key="7">
    <source>
        <dbReference type="Proteomes" id="UP000594800"/>
    </source>
</evidence>
<name>A0A7S9LTZ3_9RHOB</name>
<feature type="transmembrane region" description="Helical" evidence="5">
    <location>
        <begin position="65"/>
        <end position="91"/>
    </location>
</feature>
<dbReference type="RefSeq" id="WP_196104423.1">
    <property type="nucleotide sequence ID" value="NZ_CP064942.1"/>
</dbReference>
<evidence type="ECO:0000313" key="6">
    <source>
        <dbReference type="EMBL" id="QPH55224.1"/>
    </source>
</evidence>
<protein>
    <submittedName>
        <fullName evidence="6">MAPEG family protein</fullName>
    </submittedName>
</protein>
<keyword evidence="4 5" id="KW-0472">Membrane</keyword>
<dbReference type="PANTHER" id="PTHR35371">
    <property type="entry name" value="INNER MEMBRANE PROTEIN"/>
    <property type="match status" value="1"/>
</dbReference>
<dbReference type="AlphaFoldDB" id="A0A7S9LTZ3"/>
<dbReference type="SUPFAM" id="SSF161084">
    <property type="entry name" value="MAPEG domain-like"/>
    <property type="match status" value="1"/>
</dbReference>
<dbReference type="KEGG" id="poz:I0K15_05645"/>
<dbReference type="Pfam" id="PF01124">
    <property type="entry name" value="MAPEG"/>
    <property type="match status" value="1"/>
</dbReference>
<evidence type="ECO:0000256" key="5">
    <source>
        <dbReference type="SAM" id="Phobius"/>
    </source>
</evidence>
<dbReference type="EMBL" id="CP064942">
    <property type="protein sequence ID" value="QPH55224.1"/>
    <property type="molecule type" value="Genomic_DNA"/>
</dbReference>
<keyword evidence="3 5" id="KW-1133">Transmembrane helix</keyword>
<organism evidence="6 7">
    <name type="scientific">Pontivivens ytuae</name>
    <dbReference type="NCBI Taxonomy" id="2789856"/>
    <lineage>
        <taxon>Bacteria</taxon>
        <taxon>Pseudomonadati</taxon>
        <taxon>Pseudomonadota</taxon>
        <taxon>Alphaproteobacteria</taxon>
        <taxon>Rhodobacterales</taxon>
        <taxon>Paracoccaceae</taxon>
        <taxon>Pontivivens</taxon>
    </lineage>
</organism>
<dbReference type="Proteomes" id="UP000594800">
    <property type="component" value="Chromosome"/>
</dbReference>
<keyword evidence="2 5" id="KW-0812">Transmembrane</keyword>
<evidence type="ECO:0000256" key="3">
    <source>
        <dbReference type="ARBA" id="ARBA00022989"/>
    </source>
</evidence>
<dbReference type="InterPro" id="IPR001129">
    <property type="entry name" value="Membr-assoc_MAPEG"/>
</dbReference>
<evidence type="ECO:0000256" key="4">
    <source>
        <dbReference type="ARBA" id="ARBA00023136"/>
    </source>
</evidence>
<accession>A0A7S9LTZ3</accession>
<feature type="transmembrane region" description="Helical" evidence="5">
    <location>
        <begin position="103"/>
        <end position="128"/>
    </location>
</feature>
<gene>
    <name evidence="6" type="ORF">I0K15_05645</name>
</gene>
<reference evidence="6 7" key="1">
    <citation type="submission" date="2020-11" db="EMBL/GenBank/DDBJ databases">
        <title>Description of Pontivivens ytuae sp. nov. isolated from deep sea sediment of Mariana Trench.</title>
        <authorList>
            <person name="Wang Z."/>
            <person name="Sun Q.-L."/>
            <person name="Xu X.-D."/>
            <person name="Tang Y.-Z."/>
            <person name="Zhang J."/>
        </authorList>
    </citation>
    <scope>NUCLEOTIDE SEQUENCE [LARGE SCALE GENOMIC DNA]</scope>
    <source>
        <strain evidence="6 7">MT2928</strain>
    </source>
</reference>
<dbReference type="Gene3D" id="1.20.120.550">
    <property type="entry name" value="Membrane associated eicosanoid/glutathione metabolism-like domain"/>
    <property type="match status" value="1"/>
</dbReference>
<evidence type="ECO:0000256" key="2">
    <source>
        <dbReference type="ARBA" id="ARBA00022692"/>
    </source>
</evidence>
<keyword evidence="7" id="KW-1185">Reference proteome</keyword>
<dbReference type="PANTHER" id="PTHR35371:SF1">
    <property type="entry name" value="BLR7753 PROTEIN"/>
    <property type="match status" value="1"/>
</dbReference>
<comment type="subcellular location">
    <subcellularLocation>
        <location evidence="1">Membrane</location>
    </subcellularLocation>
</comment>
<evidence type="ECO:0000256" key="1">
    <source>
        <dbReference type="ARBA" id="ARBA00004370"/>
    </source>
</evidence>
<dbReference type="GO" id="GO:0016020">
    <property type="term" value="C:membrane"/>
    <property type="evidence" value="ECO:0007669"/>
    <property type="project" value="UniProtKB-SubCell"/>
</dbReference>
<proteinExistence type="predicted"/>